<dbReference type="AlphaFoldDB" id="A0AA36HF68"/>
<reference evidence="1" key="1">
    <citation type="submission" date="2023-07" db="EMBL/GenBank/DDBJ databases">
        <authorList>
            <consortium name="CYATHOMIX"/>
        </authorList>
    </citation>
    <scope>NUCLEOTIDE SEQUENCE</scope>
    <source>
        <strain evidence="1">N/A</strain>
    </source>
</reference>
<protein>
    <submittedName>
        <fullName evidence="1">Uncharacterized protein</fullName>
    </submittedName>
</protein>
<dbReference type="Proteomes" id="UP001176961">
    <property type="component" value="Unassembled WGS sequence"/>
</dbReference>
<evidence type="ECO:0000313" key="1">
    <source>
        <dbReference type="EMBL" id="CAJ0609493.1"/>
    </source>
</evidence>
<name>A0AA36HF68_CYLNA</name>
<sequence>MFLWWWWCPLDCPHTVPNTFHSTTDLRSVSHDTDGRRLAPATCLTRSFLRRPFMALCR</sequence>
<feature type="non-terminal residue" evidence="1">
    <location>
        <position position="58"/>
    </location>
</feature>
<proteinExistence type="predicted"/>
<evidence type="ECO:0000313" key="2">
    <source>
        <dbReference type="Proteomes" id="UP001176961"/>
    </source>
</evidence>
<gene>
    <name evidence="1" type="ORF">CYNAS_LOCUS21476</name>
</gene>
<organism evidence="1 2">
    <name type="scientific">Cylicocyclus nassatus</name>
    <name type="common">Nematode worm</name>
    <dbReference type="NCBI Taxonomy" id="53992"/>
    <lineage>
        <taxon>Eukaryota</taxon>
        <taxon>Metazoa</taxon>
        <taxon>Ecdysozoa</taxon>
        <taxon>Nematoda</taxon>
        <taxon>Chromadorea</taxon>
        <taxon>Rhabditida</taxon>
        <taxon>Rhabditina</taxon>
        <taxon>Rhabditomorpha</taxon>
        <taxon>Strongyloidea</taxon>
        <taxon>Strongylidae</taxon>
        <taxon>Cylicocyclus</taxon>
    </lineage>
</organism>
<comment type="caution">
    <text evidence="1">The sequence shown here is derived from an EMBL/GenBank/DDBJ whole genome shotgun (WGS) entry which is preliminary data.</text>
</comment>
<dbReference type="EMBL" id="CATQJL010000326">
    <property type="protein sequence ID" value="CAJ0609493.1"/>
    <property type="molecule type" value="Genomic_DNA"/>
</dbReference>
<accession>A0AA36HF68</accession>
<keyword evidence="2" id="KW-1185">Reference proteome</keyword>